<proteinExistence type="predicted"/>
<organism evidence="1 2">
    <name type="scientific">Streptomyces sp. 900116325</name>
    <dbReference type="NCBI Taxonomy" id="3154295"/>
    <lineage>
        <taxon>Bacteria</taxon>
        <taxon>Bacillati</taxon>
        <taxon>Actinomycetota</taxon>
        <taxon>Actinomycetes</taxon>
        <taxon>Kitasatosporales</taxon>
        <taxon>Streptomycetaceae</taxon>
        <taxon>Streptomyces</taxon>
    </lineage>
</organism>
<sequence>MATSVDTDLIGVPADPPDPAVTLAEWWAVPVRRHALSVQPYV</sequence>
<comment type="caution">
    <text evidence="1">The sequence shown here is derived from an EMBL/GenBank/DDBJ whole genome shotgun (WGS) entry which is preliminary data.</text>
</comment>
<keyword evidence="2" id="KW-1185">Reference proteome</keyword>
<accession>A0ABV2UBH2</accession>
<dbReference type="RefSeq" id="WP_356501078.1">
    <property type="nucleotide sequence ID" value="NZ_JBEXEF010000029.1"/>
</dbReference>
<evidence type="ECO:0000313" key="1">
    <source>
        <dbReference type="EMBL" id="MET8435205.1"/>
    </source>
</evidence>
<gene>
    <name evidence="1" type="ORF">ABZV61_20925</name>
</gene>
<dbReference type="Proteomes" id="UP001550044">
    <property type="component" value="Unassembled WGS sequence"/>
</dbReference>
<evidence type="ECO:0000313" key="2">
    <source>
        <dbReference type="Proteomes" id="UP001550044"/>
    </source>
</evidence>
<protein>
    <submittedName>
        <fullName evidence="1">Uncharacterized protein</fullName>
    </submittedName>
</protein>
<dbReference type="EMBL" id="JBEXIP010000016">
    <property type="protein sequence ID" value="MET8435205.1"/>
    <property type="molecule type" value="Genomic_DNA"/>
</dbReference>
<name>A0ABV2UBH2_9ACTN</name>
<reference evidence="1 2" key="1">
    <citation type="submission" date="2024-06" db="EMBL/GenBank/DDBJ databases">
        <title>The Natural Products Discovery Center: Release of the First 8490 Sequenced Strains for Exploring Actinobacteria Biosynthetic Diversity.</title>
        <authorList>
            <person name="Kalkreuter E."/>
            <person name="Kautsar S.A."/>
            <person name="Yang D."/>
            <person name="Bader C.D."/>
            <person name="Teijaro C.N."/>
            <person name="Fluegel L."/>
            <person name="Davis C.M."/>
            <person name="Simpson J.R."/>
            <person name="Lauterbach L."/>
            <person name="Steele A.D."/>
            <person name="Gui C."/>
            <person name="Meng S."/>
            <person name="Li G."/>
            <person name="Viehrig K."/>
            <person name="Ye F."/>
            <person name="Su P."/>
            <person name="Kiefer A.F."/>
            <person name="Nichols A."/>
            <person name="Cepeda A.J."/>
            <person name="Yan W."/>
            <person name="Fan B."/>
            <person name="Jiang Y."/>
            <person name="Adhikari A."/>
            <person name="Zheng C.-J."/>
            <person name="Schuster L."/>
            <person name="Cowan T.M."/>
            <person name="Smanski M.J."/>
            <person name="Chevrette M.G."/>
            <person name="De Carvalho L.P.S."/>
            <person name="Shen B."/>
        </authorList>
    </citation>
    <scope>NUCLEOTIDE SEQUENCE [LARGE SCALE GENOMIC DNA]</scope>
    <source>
        <strain evidence="1 2">NPDC005137</strain>
    </source>
</reference>